<dbReference type="EMBL" id="JAVDBT010000035">
    <property type="protein sequence ID" value="MDQ2068230.1"/>
    <property type="molecule type" value="Genomic_DNA"/>
</dbReference>
<evidence type="ECO:0000256" key="5">
    <source>
        <dbReference type="ARBA" id="ARBA00023002"/>
    </source>
</evidence>
<evidence type="ECO:0000256" key="4">
    <source>
        <dbReference type="ARBA" id="ARBA00013321"/>
    </source>
</evidence>
<evidence type="ECO:0000259" key="8">
    <source>
        <dbReference type="SMART" id="SM00861"/>
    </source>
</evidence>
<accession>A0ABU0W439</accession>
<dbReference type="InterPro" id="IPR009014">
    <property type="entry name" value="Transketo_C/PFOR_II"/>
</dbReference>
<reference evidence="9 10" key="1">
    <citation type="submission" date="2023-08" db="EMBL/GenBank/DDBJ databases">
        <title>Characterization of two Paracoccaceae strains isolated from Phycosphere and proposal of Xinfangfangia lacusdiani sp. nov.</title>
        <authorList>
            <person name="Deng Y."/>
            <person name="Zhang Y.Q."/>
        </authorList>
    </citation>
    <scope>NUCLEOTIDE SEQUENCE [LARGE SCALE GENOMIC DNA]</scope>
    <source>
        <strain evidence="9 10">CPCC 101601</strain>
    </source>
</reference>
<dbReference type="Pfam" id="PF02779">
    <property type="entry name" value="Transket_pyr"/>
    <property type="match status" value="1"/>
</dbReference>
<dbReference type="InterPro" id="IPR001017">
    <property type="entry name" value="DH_E1"/>
</dbReference>
<dbReference type="InterPro" id="IPR005475">
    <property type="entry name" value="Transketolase-like_Pyr-bd"/>
</dbReference>
<dbReference type="SUPFAM" id="SSF52518">
    <property type="entry name" value="Thiamin diphosphate-binding fold (THDP-binding)"/>
    <property type="match status" value="2"/>
</dbReference>
<dbReference type="SMART" id="SM00861">
    <property type="entry name" value="Transket_pyr"/>
    <property type="match status" value="1"/>
</dbReference>
<dbReference type="Proteomes" id="UP001239680">
    <property type="component" value="Unassembled WGS sequence"/>
</dbReference>
<dbReference type="InterPro" id="IPR033248">
    <property type="entry name" value="Transketolase_C"/>
</dbReference>
<dbReference type="Pfam" id="PF02780">
    <property type="entry name" value="Transketolase_C"/>
    <property type="match status" value="1"/>
</dbReference>
<dbReference type="CDD" id="cd02000">
    <property type="entry name" value="TPP_E1_PDC_ADC_BCADC"/>
    <property type="match status" value="1"/>
</dbReference>
<comment type="cofactor">
    <cofactor evidence="1">
        <name>thiamine diphosphate</name>
        <dbReference type="ChEBI" id="CHEBI:58937"/>
    </cofactor>
</comment>
<dbReference type="PANTHER" id="PTHR43257:SF2">
    <property type="entry name" value="PYRUVATE DEHYDROGENASE E1 COMPONENT SUBUNIT BETA"/>
    <property type="match status" value="1"/>
</dbReference>
<name>A0ABU0W439_9RHOB</name>
<comment type="caution">
    <text evidence="9">The sequence shown here is derived from an EMBL/GenBank/DDBJ whole genome shotgun (WGS) entry which is preliminary data.</text>
</comment>
<evidence type="ECO:0000256" key="1">
    <source>
        <dbReference type="ARBA" id="ARBA00001964"/>
    </source>
</evidence>
<comment type="subunit">
    <text evidence="3">Homodimer. Part of the 2-oxoglutarate dehydrogenase (OGDH) complex composed of E1 (2-oxoglutarate dehydrogenase), E2 (dihydrolipoamide succinyltransferase) and E3 (dihydrolipoamide dehydrogenase); the complex contains multiple copies of the three enzymatic components (E1, E2 and E3).</text>
</comment>
<keyword evidence="6" id="KW-0786">Thiamine pyrophosphate</keyword>
<keyword evidence="10" id="KW-1185">Reference proteome</keyword>
<dbReference type="Gene3D" id="3.40.50.970">
    <property type="match status" value="2"/>
</dbReference>
<dbReference type="SUPFAM" id="SSF52922">
    <property type="entry name" value="TK C-terminal domain-like"/>
    <property type="match status" value="1"/>
</dbReference>
<sequence>MTTQIALQPLAPWVKLETTPEDWAAVEGRDLVHWYGQMLLVRRFEERLLELEKAGLIHGPAHASIGQEAGAVGAMSALNTCDMINGTHRAHHQVLLKLINPEIPEGWDPRKDDFTPGMDNAIYQFMAEIMGLNPGYCGGRGGSMHMRHAASGVVGTSAIVGGNPPHAAGYALADKILGRDQVSVAFFGDGATQNGASYEAMNIAAAQSLPVIFFMENNLYGVSTRITDVTRDIRLSSRGAMLGIHAIEVDGMDVVAVHLAMEEARRVISETGGPVAIEATMYRYYHQSGGRAGSDFGYRTKEEEEEWRARDPIALAEARLEELGLLTEADRLRIDALVTSRVAQVSAALTETVPGGNALRIPDHLWPDAKTVDDGILGDLSELNDQRFLDHEDLKNLPTEKTRFITAAAEALGAAMERDPRIIVMGEDVHQMRGGVSGMTRVALERWPGRVLPMPIAENGFTGVALGAALNGLRPVIEIMFGDFCFTAADQIAHGVGKVRHMFGSGFPVPVVMRVRVSPHTGYGSQHSTDPSALFALFPGWRIVSPSTGFDYVGQLNAALCCDDPVVIIEHTEFYQREFELPKGDRSYLIPFGKAHVARQGSECTVLATSVMVGHAIKAAEASGIDAEVIDLRNLDHHGMDWETIGASIAKTGRVVIAEQTARSMSMGAIWADGIQSRFFDSLDHEIVRVTGSLSAPTVSAVLNRAALATAEDVRRALELITGRA</sequence>
<gene>
    <name evidence="9" type="ORF">Q9295_17865</name>
</gene>
<keyword evidence="5" id="KW-0560">Oxidoreductase</keyword>
<feature type="domain" description="Transketolase-like pyrimidine-binding" evidence="8">
    <location>
        <begin position="402"/>
        <end position="577"/>
    </location>
</feature>
<dbReference type="Gene3D" id="3.40.50.920">
    <property type="match status" value="1"/>
</dbReference>
<evidence type="ECO:0000256" key="2">
    <source>
        <dbReference type="ARBA" id="ARBA00003906"/>
    </source>
</evidence>
<evidence type="ECO:0000256" key="7">
    <source>
        <dbReference type="ARBA" id="ARBA00030680"/>
    </source>
</evidence>
<organism evidence="9 10">
    <name type="scientific">Pseudogemmobacter lacusdianii</name>
    <dbReference type="NCBI Taxonomy" id="3069608"/>
    <lineage>
        <taxon>Bacteria</taxon>
        <taxon>Pseudomonadati</taxon>
        <taxon>Pseudomonadota</taxon>
        <taxon>Alphaproteobacteria</taxon>
        <taxon>Rhodobacterales</taxon>
        <taxon>Paracoccaceae</taxon>
        <taxon>Pseudogemmobacter</taxon>
    </lineage>
</organism>
<evidence type="ECO:0000256" key="3">
    <source>
        <dbReference type="ARBA" id="ARBA00011301"/>
    </source>
</evidence>
<dbReference type="PANTHER" id="PTHR43257">
    <property type="entry name" value="PYRUVATE DEHYDROGENASE E1 COMPONENT BETA SUBUNIT"/>
    <property type="match status" value="1"/>
</dbReference>
<comment type="function">
    <text evidence="2">E1 component of the 2-oxoglutarate dehydrogenase (OGDH) complex which catalyzes the decarboxylation of 2-oxoglutarate, the first step in the conversion of 2-oxoglutarate to succinyl-CoA and CO(2).</text>
</comment>
<dbReference type="RefSeq" id="WP_306681941.1">
    <property type="nucleotide sequence ID" value="NZ_JAVDBT010000035.1"/>
</dbReference>
<evidence type="ECO:0000313" key="10">
    <source>
        <dbReference type="Proteomes" id="UP001239680"/>
    </source>
</evidence>
<proteinExistence type="predicted"/>
<dbReference type="InterPro" id="IPR029061">
    <property type="entry name" value="THDP-binding"/>
</dbReference>
<evidence type="ECO:0000256" key="6">
    <source>
        <dbReference type="ARBA" id="ARBA00023052"/>
    </source>
</evidence>
<protein>
    <recommendedName>
        <fullName evidence="4">2-oxoglutarate dehydrogenase E1 component</fullName>
    </recommendedName>
    <alternativeName>
        <fullName evidence="7">Alpha-ketoglutarate dehydrogenase</fullName>
    </alternativeName>
</protein>
<evidence type="ECO:0000313" key="9">
    <source>
        <dbReference type="EMBL" id="MDQ2068230.1"/>
    </source>
</evidence>
<dbReference type="Pfam" id="PF00676">
    <property type="entry name" value="E1_dh"/>
    <property type="match status" value="1"/>
</dbReference>